<name>A0A512TRA4_CLOBU</name>
<dbReference type="InterPro" id="IPR003100">
    <property type="entry name" value="PAZ_dom"/>
</dbReference>
<dbReference type="Gene3D" id="3.30.420.10">
    <property type="entry name" value="Ribonuclease H-like superfamily/Ribonuclease H"/>
    <property type="match status" value="1"/>
</dbReference>
<evidence type="ECO:0000256" key="3">
    <source>
        <dbReference type="SAM" id="Phobius"/>
    </source>
</evidence>
<feature type="domain" description="Piwi" evidence="5">
    <location>
        <begin position="455"/>
        <end position="614"/>
    </location>
</feature>
<evidence type="ECO:0000256" key="1">
    <source>
        <dbReference type="ARBA" id="ARBA00035012"/>
    </source>
</evidence>
<proteinExistence type="inferred from homology"/>
<dbReference type="InterPro" id="IPR003165">
    <property type="entry name" value="Piwi"/>
</dbReference>
<evidence type="ECO:0000259" key="4">
    <source>
        <dbReference type="PROSITE" id="PS50821"/>
    </source>
</evidence>
<evidence type="ECO:0000256" key="2">
    <source>
        <dbReference type="ARBA" id="ARBA00035032"/>
    </source>
</evidence>
<dbReference type="PROSITE" id="PS50821">
    <property type="entry name" value="PAZ"/>
    <property type="match status" value="1"/>
</dbReference>
<dbReference type="AlphaFoldDB" id="A0A512TRA4"/>
<evidence type="ECO:0000313" key="6">
    <source>
        <dbReference type="EMBL" id="GEQ22621.1"/>
    </source>
</evidence>
<protein>
    <recommendedName>
        <fullName evidence="2">Protein argonaute</fullName>
    </recommendedName>
</protein>
<reference evidence="6 7" key="1">
    <citation type="submission" date="2019-07" db="EMBL/GenBank/DDBJ databases">
        <title>Whole genome shotgun sequence of Clostridium butyricum NBRC 3858.</title>
        <authorList>
            <person name="Hosoyama A."/>
            <person name="Uohara A."/>
            <person name="Ohji S."/>
            <person name="Ichikawa N."/>
        </authorList>
    </citation>
    <scope>NUCLEOTIDE SEQUENCE [LARGE SCALE GENOMIC DNA]</scope>
    <source>
        <strain evidence="6 7">NBRC 3858</strain>
    </source>
</reference>
<gene>
    <name evidence="6" type="ORF">CBU02nite_31270</name>
</gene>
<dbReference type="SUPFAM" id="SSF53098">
    <property type="entry name" value="Ribonuclease H-like"/>
    <property type="match status" value="1"/>
</dbReference>
<dbReference type="Gene3D" id="3.40.50.2300">
    <property type="match status" value="1"/>
</dbReference>
<evidence type="ECO:0000259" key="5">
    <source>
        <dbReference type="PROSITE" id="PS50822"/>
    </source>
</evidence>
<dbReference type="SMR" id="A0A512TRA4"/>
<sequence length="777" mass="89180">MNNLTFEAFEGIGQLNELNFYKYRLIGKGEIDNVHQVIWSVKYKLQANNFFRPVFVKGEVLYSLDELKIIPEFENVEVIPDGNTILSIADNTDVYKDVIVFYINNHLKNIKDINNNKKYIAKNIDEIIGKSILTPNLKYQYMKSEKGFKLQRKFKISPVVSRNGRVILYLNCSSDFSTDKSIYEMMNDGLDVSGLQVKNKWTNSNGNIFIEEVLDKSISEPGTSGKLGQSLIDYYINGNQKYRVEKFTDEDKKANVIKAKIKKKTYNYIPQALTPVITREYLSHADKKFSKQIENVIKMDMNYRYQTLKSFVEDIGVIKELNNLHFKNEYYTNFDFMGFESGILEEPVLIGANGKIKDKKQIFINGFFKNPKENVKFGVLYPEGCMENAQSIARSILDFATAGKYNKQENKYISKNLMNIGFKRSECIFESYKLGDITEYKATARKLKEHEKVGFVIAVIPDMNESEVENPYNPFKKVWAKLNIPSQMITLKTTEKFKNTVDKSGLYYLHNIALNILGKIGGIPWIIKDMPGNIDCFIGLDVGTREKGIHFPACSVLFDKYGKLINYYKPTIPQSGEKIAETVLQEIFDNVLISYKEENGEYPKNIVIHRDGFSRENVDWYKEYFDKKGIKFNIIEVKKNIPVKIAKVVGSNICNPIKGSYVLKNNKAFVVTTDIKDGVASPNPLKIEKTYGDVEMKSIIEQIYSLSQIHVGSTKSLRLPITTGYADNITINNMHPLNKKKIVLDSYCCIIINITVAFIIIYNVFGRNYFELKYCAS</sequence>
<comment type="similarity">
    <text evidence="1">Belongs to the argonaute family. Long pAgo subfamily.</text>
</comment>
<feature type="domain" description="PAZ" evidence="4">
    <location>
        <begin position="165"/>
        <end position="277"/>
    </location>
</feature>
<dbReference type="InterPro" id="IPR012337">
    <property type="entry name" value="RNaseH-like_sf"/>
</dbReference>
<keyword evidence="3" id="KW-1133">Transmembrane helix</keyword>
<keyword evidence="3" id="KW-0812">Transmembrane</keyword>
<comment type="caution">
    <text evidence="6">The sequence shown here is derived from an EMBL/GenBank/DDBJ whole genome shotgun (WGS) entry which is preliminary data.</text>
</comment>
<evidence type="ECO:0000313" key="7">
    <source>
        <dbReference type="Proteomes" id="UP000321089"/>
    </source>
</evidence>
<dbReference type="SMART" id="SM00950">
    <property type="entry name" value="Piwi"/>
    <property type="match status" value="1"/>
</dbReference>
<dbReference type="GO" id="GO:0003723">
    <property type="term" value="F:RNA binding"/>
    <property type="evidence" value="ECO:0007669"/>
    <property type="project" value="InterPro"/>
</dbReference>
<accession>A0A512TRA4</accession>
<dbReference type="InterPro" id="IPR036397">
    <property type="entry name" value="RNaseH_sf"/>
</dbReference>
<organism evidence="6 7">
    <name type="scientific">Clostridium butyricum</name>
    <dbReference type="NCBI Taxonomy" id="1492"/>
    <lineage>
        <taxon>Bacteria</taxon>
        <taxon>Bacillati</taxon>
        <taxon>Bacillota</taxon>
        <taxon>Clostridia</taxon>
        <taxon>Eubacteriales</taxon>
        <taxon>Clostridiaceae</taxon>
        <taxon>Clostridium</taxon>
    </lineage>
</organism>
<feature type="transmembrane region" description="Helical" evidence="3">
    <location>
        <begin position="742"/>
        <end position="765"/>
    </location>
</feature>
<dbReference type="Pfam" id="PF02171">
    <property type="entry name" value="Piwi"/>
    <property type="match status" value="1"/>
</dbReference>
<dbReference type="RefSeq" id="WP_146868977.1">
    <property type="nucleotide sequence ID" value="NZ_BKBC01000054.1"/>
</dbReference>
<dbReference type="EMBL" id="BKBC01000054">
    <property type="protein sequence ID" value="GEQ22621.1"/>
    <property type="molecule type" value="Genomic_DNA"/>
</dbReference>
<keyword evidence="3" id="KW-0472">Membrane</keyword>
<dbReference type="PROSITE" id="PS50822">
    <property type="entry name" value="PIWI"/>
    <property type="match status" value="1"/>
</dbReference>
<dbReference type="PANTHER" id="PTHR22891">
    <property type="entry name" value="EUKARYOTIC TRANSLATION INITIATION FACTOR 2C"/>
    <property type="match status" value="1"/>
</dbReference>
<dbReference type="Proteomes" id="UP000321089">
    <property type="component" value="Unassembled WGS sequence"/>
</dbReference>